<keyword evidence="3" id="KW-1185">Reference proteome</keyword>
<protein>
    <submittedName>
        <fullName evidence="2">Uncharacterized protein</fullName>
    </submittedName>
</protein>
<reference evidence="2" key="1">
    <citation type="submission" date="2023-03" db="EMBL/GenBank/DDBJ databases">
        <title>Massive genome expansion in bonnet fungi (Mycena s.s.) driven by repeated elements and novel gene families across ecological guilds.</title>
        <authorList>
            <consortium name="Lawrence Berkeley National Laboratory"/>
            <person name="Harder C.B."/>
            <person name="Miyauchi S."/>
            <person name="Viragh M."/>
            <person name="Kuo A."/>
            <person name="Thoen E."/>
            <person name="Andreopoulos B."/>
            <person name="Lu D."/>
            <person name="Skrede I."/>
            <person name="Drula E."/>
            <person name="Henrissat B."/>
            <person name="Morin E."/>
            <person name="Kohler A."/>
            <person name="Barry K."/>
            <person name="LaButti K."/>
            <person name="Morin E."/>
            <person name="Salamov A."/>
            <person name="Lipzen A."/>
            <person name="Mereny Z."/>
            <person name="Hegedus B."/>
            <person name="Baldrian P."/>
            <person name="Stursova M."/>
            <person name="Weitz H."/>
            <person name="Taylor A."/>
            <person name="Grigoriev I.V."/>
            <person name="Nagy L.G."/>
            <person name="Martin F."/>
            <person name="Kauserud H."/>
        </authorList>
    </citation>
    <scope>NUCLEOTIDE SEQUENCE</scope>
    <source>
        <strain evidence="2">CBHHK067</strain>
    </source>
</reference>
<keyword evidence="1" id="KW-0472">Membrane</keyword>
<accession>A0AAD7CPE5</accession>
<organism evidence="2 3">
    <name type="scientific">Mycena rosella</name>
    <name type="common">Pink bonnet</name>
    <name type="synonym">Agaricus rosellus</name>
    <dbReference type="NCBI Taxonomy" id="1033263"/>
    <lineage>
        <taxon>Eukaryota</taxon>
        <taxon>Fungi</taxon>
        <taxon>Dikarya</taxon>
        <taxon>Basidiomycota</taxon>
        <taxon>Agaricomycotina</taxon>
        <taxon>Agaricomycetes</taxon>
        <taxon>Agaricomycetidae</taxon>
        <taxon>Agaricales</taxon>
        <taxon>Marasmiineae</taxon>
        <taxon>Mycenaceae</taxon>
        <taxon>Mycena</taxon>
    </lineage>
</organism>
<feature type="transmembrane region" description="Helical" evidence="1">
    <location>
        <begin position="402"/>
        <end position="424"/>
    </location>
</feature>
<proteinExistence type="predicted"/>
<dbReference type="EMBL" id="JARKIE010000314">
    <property type="protein sequence ID" value="KAJ7654910.1"/>
    <property type="molecule type" value="Genomic_DNA"/>
</dbReference>
<dbReference type="Proteomes" id="UP001221757">
    <property type="component" value="Unassembled WGS sequence"/>
</dbReference>
<name>A0AAD7CPE5_MYCRO</name>
<sequence length="500" mass="56352">MSFSHPTSADSASTVRARTIASYVLGIQEILDHTIDYLSDSPYDLTSCTLVATSWVSRAQRHIYRHLDLTPDADSGGDAVEIKLHRLTHTLERAPHLVPLIRDVSVPLNSPILPELACLPLTHLAELRLECTSYPWAAPAQRSTIAPLQTLLRRPSLFRVLLWGYLEPISILDVYFEGCSRNIQQLRLALDNLDAYPEPCAVLEDVPCAPGPKIALAHLSVPRELEGWMRGPRCPFSFAQLKSLEIRASDWAALQDSFALRLPQLEFLWLTPFLFDSQVDLAVFPALKGLNVRLEDAAGLRALTALLARLSPRNDICHLAITFPADPTPHERVCREFDALSAMPRLQSVEIYLQLPVENVIRAYLPRSSDYRLLFVLVSADLLDFDWVTEIYRPSWFRPATIYGLIALYFMIVLTIQAILAVIATKWIVIGRRRGGQYAWDSRSYCQRWQLHLVLRGSSIRASGTAVCSVLSRARHIPFGISVPWVRESERTARYIPEDG</sequence>
<comment type="caution">
    <text evidence="2">The sequence shown here is derived from an EMBL/GenBank/DDBJ whole genome shotgun (WGS) entry which is preliminary data.</text>
</comment>
<evidence type="ECO:0000313" key="3">
    <source>
        <dbReference type="Proteomes" id="UP001221757"/>
    </source>
</evidence>
<evidence type="ECO:0000313" key="2">
    <source>
        <dbReference type="EMBL" id="KAJ7654910.1"/>
    </source>
</evidence>
<keyword evidence="1" id="KW-0812">Transmembrane</keyword>
<gene>
    <name evidence="2" type="ORF">B0H17DRAFT_1338141</name>
</gene>
<evidence type="ECO:0000256" key="1">
    <source>
        <dbReference type="SAM" id="Phobius"/>
    </source>
</evidence>
<dbReference type="AlphaFoldDB" id="A0AAD7CPE5"/>
<keyword evidence="1" id="KW-1133">Transmembrane helix</keyword>